<dbReference type="KEGG" id="kme:H0A61_02810"/>
<dbReference type="InterPro" id="IPR045376">
    <property type="entry name" value="Maf_N"/>
</dbReference>
<dbReference type="AlphaFoldDB" id="A0A8A0RQ75"/>
<dbReference type="InterPro" id="IPR029063">
    <property type="entry name" value="SAM-dependent_MTases_sf"/>
</dbReference>
<proteinExistence type="predicted"/>
<dbReference type="EMBL" id="CP059066">
    <property type="protein sequence ID" value="QSQ10403.1"/>
    <property type="molecule type" value="Genomic_DNA"/>
</dbReference>
<evidence type="ECO:0000313" key="4">
    <source>
        <dbReference type="Proteomes" id="UP000662904"/>
    </source>
</evidence>
<feature type="domain" description="Glycosyltransferase Maf N-terminal" evidence="2">
    <location>
        <begin position="62"/>
        <end position="149"/>
    </location>
</feature>
<dbReference type="Pfam" id="PF20157">
    <property type="entry name" value="Maf_flag10_N"/>
    <property type="match status" value="1"/>
</dbReference>
<accession>A0A8A0RQ75</accession>
<evidence type="ECO:0000259" key="2">
    <source>
        <dbReference type="Pfam" id="PF20157"/>
    </source>
</evidence>
<dbReference type="PANTHER" id="PTHR41786">
    <property type="entry name" value="MOTILITY ACCESSORY FACTOR MAF"/>
    <property type="match status" value="1"/>
</dbReference>
<gene>
    <name evidence="3" type="ORF">H0A61_02810</name>
</gene>
<evidence type="ECO:0000259" key="1">
    <source>
        <dbReference type="Pfam" id="PF01973"/>
    </source>
</evidence>
<dbReference type="RefSeq" id="WP_206707713.1">
    <property type="nucleotide sequence ID" value="NZ_CP059066.1"/>
</dbReference>
<evidence type="ECO:0008006" key="5">
    <source>
        <dbReference type="Google" id="ProtNLM"/>
    </source>
</evidence>
<name>A0A8A0RQ75_9FIRM</name>
<evidence type="ECO:0000313" key="3">
    <source>
        <dbReference type="EMBL" id="QSQ10403.1"/>
    </source>
</evidence>
<keyword evidence="4" id="KW-1185">Reference proteome</keyword>
<organism evidence="3 4">
    <name type="scientific">Koleobacter methoxysyntrophicus</name>
    <dbReference type="NCBI Taxonomy" id="2751313"/>
    <lineage>
        <taxon>Bacteria</taxon>
        <taxon>Bacillati</taxon>
        <taxon>Bacillota</taxon>
        <taxon>Clostridia</taxon>
        <taxon>Koleobacterales</taxon>
        <taxon>Koleobacteraceae</taxon>
        <taxon>Koleobacter</taxon>
    </lineage>
</organism>
<protein>
    <recommendedName>
        <fullName evidence="5">DUF115 domain-containing protein</fullName>
    </recommendedName>
</protein>
<feature type="domain" description="6-hydroxymethylpterin diphosphokinase MptE-like" evidence="1">
    <location>
        <begin position="206"/>
        <end position="360"/>
    </location>
</feature>
<dbReference type="SUPFAM" id="SSF53335">
    <property type="entry name" value="S-adenosyl-L-methionine-dependent methyltransferases"/>
    <property type="match status" value="1"/>
</dbReference>
<dbReference type="PANTHER" id="PTHR41786:SF1">
    <property type="entry name" value="6-HYDROXYMETHYLPTERIN DIPHOSPHOKINASE MPTE-LIKE DOMAIN-CONTAINING PROTEIN"/>
    <property type="match status" value="1"/>
</dbReference>
<reference evidence="3" key="1">
    <citation type="submission" date="2020-07" db="EMBL/GenBank/DDBJ databases">
        <title>Koleobacter methoxysyntrophicus gen. nov., sp. nov., a novel anaerobic bacterium isolated from deep subsurface oil field and proposal of Koleobacterales ord. nov. in the phylum Firmicutes.</title>
        <authorList>
            <person name="Sakamoto S."/>
            <person name="Tamaki H."/>
        </authorList>
    </citation>
    <scope>NUCLEOTIDE SEQUENCE</scope>
    <source>
        <strain evidence="3">NRmbB1</strain>
    </source>
</reference>
<dbReference type="Pfam" id="PF01973">
    <property type="entry name" value="MptE-like"/>
    <property type="match status" value="1"/>
</dbReference>
<sequence>MSTTDKNEIFKVNIEILKKRGFISGAPRIKHDRKLYISLTPTGEKTIEVSGKFLHSKYNPLKEAERLIQASNIKQDEDVLIIGFAMGYHVKRVLQIVKDRKIIVFEGNNDVFYKAIENIDFSEIFKDPRFELVLCQDSRVFSSKLVKYLSIISNLLIHRPSMEILPSEYHEIKDLLKKFLMKKGSIDRFLPLMYDNFEKVMMHYQDFEKIEDYFGKYRNVPIILVGAGPSLDEDIQYLKKASNYAIIFSVGTAVKPLVKSGVIPSMIIITDPQPIVFEQIRTENLESPLIFLPTTYWKVIEYRGPKILALQEGFKESEYMAAKLGRNLIETGGSVITTALDIAIKMGCNPIIFTGVDLGFFNSKTHAKDTVHGNKKVDSFKYFVKSNEGNIIPTFLNLKIYHEWIQKRIEKEKRITFINTARNGAYIKGARYLPFSDLLHILQNFYKKEGKEIGCKSLKNKPHR</sequence>
<dbReference type="InterPro" id="IPR002826">
    <property type="entry name" value="MptE-like"/>
</dbReference>
<dbReference type="Proteomes" id="UP000662904">
    <property type="component" value="Chromosome"/>
</dbReference>